<dbReference type="InterPro" id="IPR001098">
    <property type="entry name" value="DNA-dir_DNA_pol_A_palm_dom"/>
</dbReference>
<dbReference type="GO" id="GO:0006302">
    <property type="term" value="P:double-strand break repair"/>
    <property type="evidence" value="ECO:0007669"/>
    <property type="project" value="TreeGrafter"/>
</dbReference>
<evidence type="ECO:0000313" key="3">
    <source>
        <dbReference type="EMBL" id="KKL63880.1"/>
    </source>
</evidence>
<dbReference type="Gene3D" id="3.30.70.370">
    <property type="match status" value="1"/>
</dbReference>
<dbReference type="InterPro" id="IPR002298">
    <property type="entry name" value="DNA_polymerase_A"/>
</dbReference>
<feature type="domain" description="DNA-directed DNA polymerase family A palm" evidence="2">
    <location>
        <begin position="462"/>
        <end position="531"/>
    </location>
</feature>
<dbReference type="Gene3D" id="3.30.420.10">
    <property type="entry name" value="Ribonuclease H-like superfamily/Ribonuclease H"/>
    <property type="match status" value="1"/>
</dbReference>
<dbReference type="SUPFAM" id="SSF53098">
    <property type="entry name" value="Ribonuclease H-like"/>
    <property type="match status" value="1"/>
</dbReference>
<organism evidence="3">
    <name type="scientific">marine sediment metagenome</name>
    <dbReference type="NCBI Taxonomy" id="412755"/>
    <lineage>
        <taxon>unclassified sequences</taxon>
        <taxon>metagenomes</taxon>
        <taxon>ecological metagenomes</taxon>
    </lineage>
</organism>
<reference evidence="3" key="1">
    <citation type="journal article" date="2015" name="Nature">
        <title>Complex archaea that bridge the gap between prokaryotes and eukaryotes.</title>
        <authorList>
            <person name="Spang A."/>
            <person name="Saw J.H."/>
            <person name="Jorgensen S.L."/>
            <person name="Zaremba-Niedzwiedzka K."/>
            <person name="Martijn J."/>
            <person name="Lind A.E."/>
            <person name="van Eijk R."/>
            <person name="Schleper C."/>
            <person name="Guy L."/>
            <person name="Ettema T.J."/>
        </authorList>
    </citation>
    <scope>NUCLEOTIDE SEQUENCE</scope>
</reference>
<keyword evidence="1" id="KW-0235">DNA replication</keyword>
<sequence length="593" mass="67631">DPTLPPFPRPCPVFTTYHPAAVGRDKNKGLFVNSHLKLLVDYLKGDLTYDIKGGSLTIQMAPLPPPYLFSQLSLDIETYGILEGQNQTQFHPLKSMVHDGIPREKLVVTTGLTWFNPDGEMEHAIFIMSKEKHRRRLWSWVKKCYQEAGPNVRTTQNGTEEKTTHSGPFKFMVGQNLKFDLMYLRYAYPECKTWLNYPLPIVDLTVTNYLLNEGRPERSLKALAPLLRVTQYQEGFTQYLTPTSTALHQYNCQDTAATLLSHAKLEDLIRQLYGTDSPKLSEFNREWYSKLLWLTVWMEEAGITMDRPALEGLLKSYKARMVKLEKGINSRWDINLRGKGSDKHKREIMDQACHTLLQQNMIVPKLERTPARKEISFSEENRNALLGILPAHTVVHHQLRAVSSVHSVSGVLDRYLYPLLVGRGKDHADPTTRLIDGKAYARIYPVPSEYDDGGGGGTKQCRIVFKGPPVQTFPPKIKACITSRYGYLLWFDYSQIELRIAALLSNDPWMMSEYNKPDCDFHLGTARKLFAFSGGFYRQLCGDEHFDCRDSLVVVFRRERPQALDLAFLGVLDGSGFNLPRAVLDLGLSRCFV</sequence>
<dbReference type="GO" id="GO:0006261">
    <property type="term" value="P:DNA-templated DNA replication"/>
    <property type="evidence" value="ECO:0007669"/>
    <property type="project" value="InterPro"/>
</dbReference>
<feature type="non-terminal residue" evidence="3">
    <location>
        <position position="1"/>
    </location>
</feature>
<dbReference type="GO" id="GO:0003677">
    <property type="term" value="F:DNA binding"/>
    <property type="evidence" value="ECO:0007669"/>
    <property type="project" value="InterPro"/>
</dbReference>
<protein>
    <recommendedName>
        <fullName evidence="2">DNA-directed DNA polymerase family A palm domain-containing protein</fullName>
    </recommendedName>
</protein>
<dbReference type="GO" id="GO:0003887">
    <property type="term" value="F:DNA-directed DNA polymerase activity"/>
    <property type="evidence" value="ECO:0007669"/>
    <property type="project" value="InterPro"/>
</dbReference>
<comment type="caution">
    <text evidence="3">The sequence shown here is derived from an EMBL/GenBank/DDBJ whole genome shotgun (WGS) entry which is preliminary data.</text>
</comment>
<dbReference type="Pfam" id="PF00476">
    <property type="entry name" value="DNA_pol_A"/>
    <property type="match status" value="1"/>
</dbReference>
<accession>A0A0F9G2V7</accession>
<name>A0A0F9G2V7_9ZZZZ</name>
<proteinExistence type="predicted"/>
<dbReference type="EMBL" id="LAZR01028018">
    <property type="protein sequence ID" value="KKL63880.1"/>
    <property type="molecule type" value="Genomic_DNA"/>
</dbReference>
<dbReference type="InterPro" id="IPR012337">
    <property type="entry name" value="RNaseH-like_sf"/>
</dbReference>
<dbReference type="AlphaFoldDB" id="A0A0F9G2V7"/>
<dbReference type="SUPFAM" id="SSF56672">
    <property type="entry name" value="DNA/RNA polymerases"/>
    <property type="match status" value="1"/>
</dbReference>
<dbReference type="InterPro" id="IPR036397">
    <property type="entry name" value="RNaseH_sf"/>
</dbReference>
<evidence type="ECO:0000259" key="2">
    <source>
        <dbReference type="Pfam" id="PF00476"/>
    </source>
</evidence>
<dbReference type="PANTHER" id="PTHR10133:SF27">
    <property type="entry name" value="DNA POLYMERASE NU"/>
    <property type="match status" value="1"/>
</dbReference>
<gene>
    <name evidence="3" type="ORF">LCGC14_2170680</name>
</gene>
<evidence type="ECO:0000256" key="1">
    <source>
        <dbReference type="ARBA" id="ARBA00022705"/>
    </source>
</evidence>
<dbReference type="PANTHER" id="PTHR10133">
    <property type="entry name" value="DNA POLYMERASE I"/>
    <property type="match status" value="1"/>
</dbReference>
<dbReference type="Gene3D" id="1.10.150.20">
    <property type="entry name" value="5' to 3' exonuclease, C-terminal subdomain"/>
    <property type="match status" value="1"/>
</dbReference>
<dbReference type="InterPro" id="IPR043502">
    <property type="entry name" value="DNA/RNA_pol_sf"/>
</dbReference>